<name>C7ZQ49_FUSV7</name>
<dbReference type="eggNOG" id="KOG3216">
    <property type="taxonomic scope" value="Eukaryota"/>
</dbReference>
<dbReference type="InParanoid" id="C7ZQ49"/>
<keyword evidence="6" id="KW-1185">Reference proteome</keyword>
<dbReference type="GeneID" id="9667081"/>
<protein>
    <recommendedName>
        <fullName evidence="4">N-acetyltransferase domain-containing protein</fullName>
    </recommendedName>
</protein>
<dbReference type="RefSeq" id="XP_003039558.1">
    <property type="nucleotide sequence ID" value="XM_003039512.1"/>
</dbReference>
<evidence type="ECO:0000259" key="4">
    <source>
        <dbReference type="PROSITE" id="PS51186"/>
    </source>
</evidence>
<dbReference type="OMA" id="IAVKCRC"/>
<gene>
    <name evidence="5" type="ORF">NECHADRAFT_98292</name>
</gene>
<dbReference type="PANTHER" id="PTHR10545:SF29">
    <property type="entry name" value="GH14572P-RELATED"/>
    <property type="match status" value="1"/>
</dbReference>
<dbReference type="Proteomes" id="UP000005206">
    <property type="component" value="Unassembled WGS sequence"/>
</dbReference>
<dbReference type="KEGG" id="nhe:NECHADRAFT_98292"/>
<dbReference type="InterPro" id="IPR016181">
    <property type="entry name" value="Acyl_CoA_acyltransferase"/>
</dbReference>
<dbReference type="SUPFAM" id="SSF55729">
    <property type="entry name" value="Acyl-CoA N-acyltransferases (Nat)"/>
    <property type="match status" value="1"/>
</dbReference>
<keyword evidence="3" id="KW-0012">Acyltransferase</keyword>
<dbReference type="Gene3D" id="3.40.630.30">
    <property type="match status" value="1"/>
</dbReference>
<dbReference type="PROSITE" id="PS51186">
    <property type="entry name" value="GNAT"/>
    <property type="match status" value="1"/>
</dbReference>
<evidence type="ECO:0000313" key="6">
    <source>
        <dbReference type="Proteomes" id="UP000005206"/>
    </source>
</evidence>
<sequence length="179" mass="20302">MSITVRQAFPSVKILRLVHELAAYENQSDAVQATVESLQKTIAFAPEHDVPNDSPSAMEYVPSPNRPARCLLLHTNDGELAGMAVYYYNYSTWTSKPGIFVEDLYVRLQHRRKGYGKRLLSELARELSSMDGVRVEWNVLKWNKPSIEFYQAVGAQSMDEWVGMRVDGDNIAKLAHILD</sequence>
<keyword evidence="2" id="KW-0808">Transferase</keyword>
<dbReference type="CDD" id="cd04301">
    <property type="entry name" value="NAT_SF"/>
    <property type="match status" value="1"/>
</dbReference>
<evidence type="ECO:0000256" key="3">
    <source>
        <dbReference type="ARBA" id="ARBA00023315"/>
    </source>
</evidence>
<dbReference type="Pfam" id="PF00583">
    <property type="entry name" value="Acetyltransf_1"/>
    <property type="match status" value="1"/>
</dbReference>
<dbReference type="PANTHER" id="PTHR10545">
    <property type="entry name" value="DIAMINE N-ACETYLTRANSFERASE"/>
    <property type="match status" value="1"/>
</dbReference>
<dbReference type="OrthoDB" id="7305308at2759"/>
<dbReference type="EMBL" id="GG698983">
    <property type="protein sequence ID" value="EEU33845.1"/>
    <property type="molecule type" value="Genomic_DNA"/>
</dbReference>
<feature type="domain" description="N-acetyltransferase" evidence="4">
    <location>
        <begin position="28"/>
        <end position="179"/>
    </location>
</feature>
<dbReference type="GO" id="GO:0008080">
    <property type="term" value="F:N-acetyltransferase activity"/>
    <property type="evidence" value="ECO:0007669"/>
    <property type="project" value="UniProtKB-ARBA"/>
</dbReference>
<organism evidence="5 6">
    <name type="scientific">Fusarium vanettenii (strain ATCC MYA-4622 / CBS 123669 / FGSC 9596 / NRRL 45880 / 77-13-4)</name>
    <name type="common">Fusarium solani subsp. pisi</name>
    <dbReference type="NCBI Taxonomy" id="660122"/>
    <lineage>
        <taxon>Eukaryota</taxon>
        <taxon>Fungi</taxon>
        <taxon>Dikarya</taxon>
        <taxon>Ascomycota</taxon>
        <taxon>Pezizomycotina</taxon>
        <taxon>Sordariomycetes</taxon>
        <taxon>Hypocreomycetidae</taxon>
        <taxon>Hypocreales</taxon>
        <taxon>Nectriaceae</taxon>
        <taxon>Fusarium</taxon>
        <taxon>Fusarium solani species complex</taxon>
        <taxon>Fusarium vanettenii</taxon>
    </lineage>
</organism>
<accession>C7ZQ49</accession>
<dbReference type="HOGENOM" id="CLU_013985_41_2_1"/>
<dbReference type="FunFam" id="3.40.630.30:FF:000064">
    <property type="entry name" value="GNAT family acetyltransferase"/>
    <property type="match status" value="1"/>
</dbReference>
<reference evidence="5 6" key="1">
    <citation type="journal article" date="2009" name="PLoS Genet.">
        <title>The genome of Nectria haematococca: contribution of supernumerary chromosomes to gene expansion.</title>
        <authorList>
            <person name="Coleman J.J."/>
            <person name="Rounsley S.D."/>
            <person name="Rodriguez-Carres M."/>
            <person name="Kuo A."/>
            <person name="Wasmann C.C."/>
            <person name="Grimwood J."/>
            <person name="Schmutz J."/>
            <person name="Taga M."/>
            <person name="White G.J."/>
            <person name="Zhou S."/>
            <person name="Schwartz D.C."/>
            <person name="Freitag M."/>
            <person name="Ma L.J."/>
            <person name="Danchin E.G."/>
            <person name="Henrissat B."/>
            <person name="Coutinho P.M."/>
            <person name="Nelson D.R."/>
            <person name="Straney D."/>
            <person name="Napoli C.A."/>
            <person name="Barker B.M."/>
            <person name="Gribskov M."/>
            <person name="Rep M."/>
            <person name="Kroken S."/>
            <person name="Molnar I."/>
            <person name="Rensing C."/>
            <person name="Kennell J.C."/>
            <person name="Zamora J."/>
            <person name="Farman M.L."/>
            <person name="Selker E.U."/>
            <person name="Salamov A."/>
            <person name="Shapiro H."/>
            <person name="Pangilinan J."/>
            <person name="Lindquist E."/>
            <person name="Lamers C."/>
            <person name="Grigoriev I.V."/>
            <person name="Geiser D.M."/>
            <person name="Covert S.F."/>
            <person name="Temporini E."/>
            <person name="Vanetten H.D."/>
        </authorList>
    </citation>
    <scope>NUCLEOTIDE SEQUENCE [LARGE SCALE GENOMIC DNA]</scope>
    <source>
        <strain evidence="6">ATCC MYA-4622 / CBS 123669 / FGSC 9596 / NRRL 45880 / 77-13-4</strain>
    </source>
</reference>
<evidence type="ECO:0000256" key="2">
    <source>
        <dbReference type="ARBA" id="ARBA00022679"/>
    </source>
</evidence>
<evidence type="ECO:0000256" key="1">
    <source>
        <dbReference type="ARBA" id="ARBA00008694"/>
    </source>
</evidence>
<comment type="similarity">
    <text evidence="1">Belongs to the acetyltransferase family.</text>
</comment>
<proteinExistence type="inferred from homology"/>
<dbReference type="InterPro" id="IPR051016">
    <property type="entry name" value="Diverse_Substrate_AcTransf"/>
</dbReference>
<dbReference type="AlphaFoldDB" id="C7ZQ49"/>
<dbReference type="VEuPathDB" id="FungiDB:NECHADRAFT_98292"/>
<dbReference type="InterPro" id="IPR000182">
    <property type="entry name" value="GNAT_dom"/>
</dbReference>
<dbReference type="STRING" id="660122.C7ZQ49"/>
<evidence type="ECO:0000313" key="5">
    <source>
        <dbReference type="EMBL" id="EEU33845.1"/>
    </source>
</evidence>